<sequence>MDGLNSSDRFAGLDWGRIATQLDAEGHCLLPRLLNADESRALASEAAMRNGLPPSLYTWRPVLYRHLLAIANRWRAQMDMQPALPASFEAFGQLGRQRGQMHPQSHLLHVAQAGHAPLRSYSEGAAVFPLQLVLLLSRPGKDFEGGEFVMTEQRPRMQSRPMVLPLGLGDAAIIATGPRPVRGAAGSYRVHLRHAISRVHRGEWLGLELLLHDVPQAPKALQTDRWL</sequence>
<evidence type="ECO:0008006" key="3">
    <source>
        <dbReference type="Google" id="ProtNLM"/>
    </source>
</evidence>
<accession>A0A1H3NJF9</accession>
<reference evidence="1 2" key="1">
    <citation type="submission" date="2016-10" db="EMBL/GenBank/DDBJ databases">
        <authorList>
            <person name="de Groot N.N."/>
        </authorList>
    </citation>
    <scope>NUCLEOTIDE SEQUENCE [LARGE SCALE GENOMIC DNA]</scope>
    <source>
        <strain evidence="1 2">LMG 24775</strain>
    </source>
</reference>
<dbReference type="RefSeq" id="WP_074922082.1">
    <property type="nucleotide sequence ID" value="NZ_CP141274.1"/>
</dbReference>
<protein>
    <recommendedName>
        <fullName evidence="3">Fe2OG dioxygenase domain-containing protein</fullName>
    </recommendedName>
</protein>
<dbReference type="EMBL" id="FNPE01000009">
    <property type="protein sequence ID" value="SDY89021.1"/>
    <property type="molecule type" value="Genomic_DNA"/>
</dbReference>
<proteinExistence type="predicted"/>
<evidence type="ECO:0000313" key="1">
    <source>
        <dbReference type="EMBL" id="SDY89021.1"/>
    </source>
</evidence>
<dbReference type="Proteomes" id="UP000183417">
    <property type="component" value="Unassembled WGS sequence"/>
</dbReference>
<gene>
    <name evidence="1" type="ORF">SAMN05421547_1096</name>
</gene>
<dbReference type="AlphaFoldDB" id="A0A1H3NJF9"/>
<name>A0A1H3NJF9_9BURK</name>
<dbReference type="Pfam" id="PF09859">
    <property type="entry name" value="Oxygenase-NA"/>
    <property type="match status" value="1"/>
</dbReference>
<dbReference type="GeneID" id="94692280"/>
<organism evidence="1 2">
    <name type="scientific">Delftia lacustris</name>
    <dbReference type="NCBI Taxonomy" id="558537"/>
    <lineage>
        <taxon>Bacteria</taxon>
        <taxon>Pseudomonadati</taxon>
        <taxon>Pseudomonadota</taxon>
        <taxon>Betaproteobacteria</taxon>
        <taxon>Burkholderiales</taxon>
        <taxon>Comamonadaceae</taxon>
        <taxon>Delftia</taxon>
    </lineage>
</organism>
<dbReference type="InterPro" id="IPR018655">
    <property type="entry name" value="DUF2086"/>
</dbReference>
<evidence type="ECO:0000313" key="2">
    <source>
        <dbReference type="Proteomes" id="UP000183417"/>
    </source>
</evidence>